<reference evidence="1 2" key="1">
    <citation type="submission" date="2018-10" db="EMBL/GenBank/DDBJ databases">
        <title>Genomic Encyclopedia of Archaeal and Bacterial Type Strains, Phase II (KMG-II): from individual species to whole genera.</title>
        <authorList>
            <person name="Goeker M."/>
        </authorList>
    </citation>
    <scope>NUCLEOTIDE SEQUENCE [LARGE SCALE GENOMIC DNA]</scope>
    <source>
        <strain evidence="1 2">DSM 16510</strain>
    </source>
</reference>
<organism evidence="1 2">
    <name type="scientific">Hydrogenivirga caldilitoris</name>
    <dbReference type="NCBI Taxonomy" id="246264"/>
    <lineage>
        <taxon>Bacteria</taxon>
        <taxon>Pseudomonadati</taxon>
        <taxon>Aquificota</taxon>
        <taxon>Aquificia</taxon>
        <taxon>Aquificales</taxon>
        <taxon>Aquificaceae</taxon>
        <taxon>Hydrogenivirga</taxon>
    </lineage>
</organism>
<gene>
    <name evidence="1" type="ORF">BCF55_1227</name>
</gene>
<name>A0A497XS65_9AQUI</name>
<dbReference type="RefSeq" id="WP_121011493.1">
    <property type="nucleotide sequence ID" value="NZ_RCCJ01000001.1"/>
</dbReference>
<dbReference type="AlphaFoldDB" id="A0A497XS65"/>
<protein>
    <submittedName>
        <fullName evidence="1">Uncharacterized protein</fullName>
    </submittedName>
</protein>
<keyword evidence="2" id="KW-1185">Reference proteome</keyword>
<evidence type="ECO:0000313" key="1">
    <source>
        <dbReference type="EMBL" id="RLJ70939.1"/>
    </source>
</evidence>
<dbReference type="OrthoDB" id="9818388at2"/>
<accession>A0A497XS65</accession>
<proteinExistence type="predicted"/>
<sequence length="268" mass="31321">MGNFSLPFNFVDVVDTIEVSKEGWERLLSSPREFKIYLDKYLWLAGRTRRERLILSGIRLMPFGLGREPILISLWRSEYLGFYEVEDLLRKEGPRALLKVVEDLPEKVEFGQREFRYLLVPPAEEFTRLTSWVFKLGRKAPDIFGWPEVKHPPPQQVERIIKKMELEGIRQPEKYKPHPSYRPTNLSFFLKLFIVVWRNAFLKAYGLSIKKEGERLIYLASPYEAEDLPLPTPLKEIEGIEFTSIGSGGVDRTLEEEATDLLFNLGIW</sequence>
<comment type="caution">
    <text evidence="1">The sequence shown here is derived from an EMBL/GenBank/DDBJ whole genome shotgun (WGS) entry which is preliminary data.</text>
</comment>
<dbReference type="Proteomes" id="UP000267841">
    <property type="component" value="Unassembled WGS sequence"/>
</dbReference>
<dbReference type="EMBL" id="RCCJ01000001">
    <property type="protein sequence ID" value="RLJ70939.1"/>
    <property type="molecule type" value="Genomic_DNA"/>
</dbReference>
<evidence type="ECO:0000313" key="2">
    <source>
        <dbReference type="Proteomes" id="UP000267841"/>
    </source>
</evidence>